<dbReference type="Gene3D" id="3.30.360.10">
    <property type="entry name" value="Dihydrodipicolinate Reductase, domain 2"/>
    <property type="match status" value="1"/>
</dbReference>
<name>A0A1H8YHA6_9PSEU</name>
<feature type="domain" description="Gfo/Idh/MocA-like oxidoreductase N-terminal" evidence="3">
    <location>
        <begin position="2"/>
        <end position="118"/>
    </location>
</feature>
<dbReference type="Pfam" id="PF01408">
    <property type="entry name" value="GFO_IDH_MocA"/>
    <property type="match status" value="1"/>
</dbReference>
<dbReference type="GO" id="GO:0016491">
    <property type="term" value="F:oxidoreductase activity"/>
    <property type="evidence" value="ECO:0007669"/>
    <property type="project" value="UniProtKB-KW"/>
</dbReference>
<dbReference type="RefSeq" id="WP_177231619.1">
    <property type="nucleotide sequence ID" value="NZ_FOEF01000016.1"/>
</dbReference>
<organism evidence="5 6">
    <name type="scientific">Amycolatopsis saalfeldensis</name>
    <dbReference type="NCBI Taxonomy" id="394193"/>
    <lineage>
        <taxon>Bacteria</taxon>
        <taxon>Bacillati</taxon>
        <taxon>Actinomycetota</taxon>
        <taxon>Actinomycetes</taxon>
        <taxon>Pseudonocardiales</taxon>
        <taxon>Pseudonocardiaceae</taxon>
        <taxon>Amycolatopsis</taxon>
    </lineage>
</organism>
<gene>
    <name evidence="5" type="ORF">SAMN04489732_116148</name>
</gene>
<dbReference type="InterPro" id="IPR036291">
    <property type="entry name" value="NAD(P)-bd_dom_sf"/>
</dbReference>
<keyword evidence="2" id="KW-0560">Oxidoreductase</keyword>
<evidence type="ECO:0000256" key="1">
    <source>
        <dbReference type="ARBA" id="ARBA00010928"/>
    </source>
</evidence>
<evidence type="ECO:0000313" key="5">
    <source>
        <dbReference type="EMBL" id="SEP51604.1"/>
    </source>
</evidence>
<dbReference type="Proteomes" id="UP000198582">
    <property type="component" value="Unassembled WGS sequence"/>
</dbReference>
<sequence length="333" mass="35016">MRLGLAGTGRIGTAHAETLKGFEDVSSLIVADVDTARARATAAKLGVEAADDIEALFGAGLDGLVVTAATDAHPGLILQAVDAGIPVFCEKPVAADIPGTLAVLDRIEGSDVPVQIGFQRRFDAGYQAARAAVAGGELGWLHTVRATTLDPAPPPAEYVAHSGGLFRDCGVHDFDIIRWVTGREVEEVYALGANRGEAFFAEAGDVDTAAATLTLDDGTLATVSLTRYNGAGYDVRFEALGSTANVVVGLDDRAPLRSAEPGFAPLPGPPYPGFMERFRPAYVAELKVFLDVAAARVPSPASARDALEAFYIAEACEVSRRERRPVKVAEVRR</sequence>
<dbReference type="STRING" id="394193.SAMN04489732_116148"/>
<protein>
    <submittedName>
        <fullName evidence="5">Myo-inositol 2-dehydrogenase / D-chiro-inositol 1-dehydrogenase</fullName>
    </submittedName>
</protein>
<feature type="domain" description="GFO/IDH/MocA-like oxidoreductase" evidence="4">
    <location>
        <begin position="126"/>
        <end position="245"/>
    </location>
</feature>
<dbReference type="GO" id="GO:0000166">
    <property type="term" value="F:nucleotide binding"/>
    <property type="evidence" value="ECO:0007669"/>
    <property type="project" value="InterPro"/>
</dbReference>
<evidence type="ECO:0000259" key="3">
    <source>
        <dbReference type="Pfam" id="PF01408"/>
    </source>
</evidence>
<dbReference type="InterPro" id="IPR055170">
    <property type="entry name" value="GFO_IDH_MocA-like_dom"/>
</dbReference>
<dbReference type="EMBL" id="FOEF01000016">
    <property type="protein sequence ID" value="SEP51604.1"/>
    <property type="molecule type" value="Genomic_DNA"/>
</dbReference>
<dbReference type="InterPro" id="IPR000683">
    <property type="entry name" value="Gfo/Idh/MocA-like_OxRdtase_N"/>
</dbReference>
<evidence type="ECO:0000256" key="2">
    <source>
        <dbReference type="ARBA" id="ARBA00023002"/>
    </source>
</evidence>
<reference evidence="5 6" key="1">
    <citation type="submission" date="2016-10" db="EMBL/GenBank/DDBJ databases">
        <authorList>
            <person name="de Groot N.N."/>
        </authorList>
    </citation>
    <scope>NUCLEOTIDE SEQUENCE [LARGE SCALE GENOMIC DNA]</scope>
    <source>
        <strain evidence="5 6">DSM 44993</strain>
    </source>
</reference>
<proteinExistence type="inferred from homology"/>
<dbReference type="SUPFAM" id="SSF51735">
    <property type="entry name" value="NAD(P)-binding Rossmann-fold domains"/>
    <property type="match status" value="1"/>
</dbReference>
<dbReference type="Gene3D" id="3.40.50.720">
    <property type="entry name" value="NAD(P)-binding Rossmann-like Domain"/>
    <property type="match status" value="1"/>
</dbReference>
<dbReference type="PANTHER" id="PTHR42840">
    <property type="entry name" value="NAD(P)-BINDING ROSSMANN-FOLD SUPERFAMILY PROTEIN-RELATED"/>
    <property type="match status" value="1"/>
</dbReference>
<comment type="similarity">
    <text evidence="1">Belongs to the Gfo/Idh/MocA family.</text>
</comment>
<accession>A0A1H8YHA6</accession>
<dbReference type="Pfam" id="PF22725">
    <property type="entry name" value="GFO_IDH_MocA_C3"/>
    <property type="match status" value="1"/>
</dbReference>
<dbReference type="SUPFAM" id="SSF55347">
    <property type="entry name" value="Glyceraldehyde-3-phosphate dehydrogenase-like, C-terminal domain"/>
    <property type="match status" value="1"/>
</dbReference>
<dbReference type="PANTHER" id="PTHR42840:SF3">
    <property type="entry name" value="BINDING ROSSMANN FOLD OXIDOREDUCTASE, PUTATIVE (AFU_ORTHOLOGUE AFUA_2G10240)-RELATED"/>
    <property type="match status" value="1"/>
</dbReference>
<evidence type="ECO:0000313" key="6">
    <source>
        <dbReference type="Proteomes" id="UP000198582"/>
    </source>
</evidence>
<evidence type="ECO:0000259" key="4">
    <source>
        <dbReference type="Pfam" id="PF22725"/>
    </source>
</evidence>
<dbReference type="AlphaFoldDB" id="A0A1H8YHA6"/>
<keyword evidence="6" id="KW-1185">Reference proteome</keyword>